<keyword evidence="6" id="KW-1185">Reference proteome</keyword>
<dbReference type="Proteomes" id="UP000750711">
    <property type="component" value="Unassembled WGS sequence"/>
</dbReference>
<evidence type="ECO:0000256" key="4">
    <source>
        <dbReference type="ARBA" id="ARBA00046271"/>
    </source>
</evidence>
<evidence type="ECO:0000256" key="3">
    <source>
        <dbReference type="ARBA" id="ARBA00023140"/>
    </source>
</evidence>
<comment type="subcellular location">
    <subcellularLocation>
        <location evidence="4">Peroxisome membrane</location>
    </subcellularLocation>
</comment>
<sequence>MLDRLSHRRLEKAALSVAAQVDGKLLPGETLIAAISRDPKSRLALTSKRLRALSDLIADFRIFTRVWGMLGIWKWGSGLWKEPPQDKALKWIAWMQVGVNVVYQYLENGAYLAQHGIIGFDERKQTRWWVWSSRFWMAHVALDFGRLWMEKRAGQAAQEGEEKEGKIQRVRREEKWWREAYVNAAYAPLTLHWSLENGAVGEMWIGFLGSIAGIIELREMWRSTS</sequence>
<protein>
    <recommendedName>
        <fullName evidence="7">Peroxisomal biogenesis factor 11</fullName>
    </recommendedName>
</protein>
<accession>A0A9P8LBP3</accession>
<keyword evidence="2" id="KW-0472">Membrane</keyword>
<evidence type="ECO:0000256" key="2">
    <source>
        <dbReference type="ARBA" id="ARBA00023136"/>
    </source>
</evidence>
<dbReference type="AlphaFoldDB" id="A0A9P8LBP3"/>
<name>A0A9P8LBP3_9PEZI</name>
<organism evidence="5 6">
    <name type="scientific">Trichoglossum hirsutum</name>
    <dbReference type="NCBI Taxonomy" id="265104"/>
    <lineage>
        <taxon>Eukaryota</taxon>
        <taxon>Fungi</taxon>
        <taxon>Dikarya</taxon>
        <taxon>Ascomycota</taxon>
        <taxon>Pezizomycotina</taxon>
        <taxon>Geoglossomycetes</taxon>
        <taxon>Geoglossales</taxon>
        <taxon>Geoglossaceae</taxon>
        <taxon>Trichoglossum</taxon>
    </lineage>
</organism>
<reference evidence="5" key="1">
    <citation type="submission" date="2021-03" db="EMBL/GenBank/DDBJ databases">
        <title>Comparative genomics and phylogenomic investigation of the class Geoglossomycetes provide insights into ecological specialization and systematics.</title>
        <authorList>
            <person name="Melie T."/>
            <person name="Pirro S."/>
            <person name="Miller A.N."/>
            <person name="Quandt A."/>
        </authorList>
    </citation>
    <scope>NUCLEOTIDE SEQUENCE</scope>
    <source>
        <strain evidence="5">CAQ_001_2017</strain>
    </source>
</reference>
<evidence type="ECO:0000256" key="1">
    <source>
        <dbReference type="ARBA" id="ARBA00022593"/>
    </source>
</evidence>
<dbReference type="EMBL" id="JAGHQM010000624">
    <property type="protein sequence ID" value="KAH0559332.1"/>
    <property type="molecule type" value="Genomic_DNA"/>
</dbReference>
<gene>
    <name evidence="5" type="ORF">GP486_004151</name>
</gene>
<dbReference type="PANTHER" id="PTHR12652:SF25">
    <property type="entry name" value="MICROBODY (PEROXISOME) PROLIFERATION PROTEIN PEROXIN 11C (EUROFUNG)"/>
    <property type="match status" value="1"/>
</dbReference>
<evidence type="ECO:0000313" key="6">
    <source>
        <dbReference type="Proteomes" id="UP000750711"/>
    </source>
</evidence>
<dbReference type="Pfam" id="PF05648">
    <property type="entry name" value="PEX11"/>
    <property type="match status" value="1"/>
</dbReference>
<dbReference type="GO" id="GO:0016559">
    <property type="term" value="P:peroxisome fission"/>
    <property type="evidence" value="ECO:0007669"/>
    <property type="project" value="InterPro"/>
</dbReference>
<keyword evidence="3" id="KW-0576">Peroxisome</keyword>
<proteinExistence type="predicted"/>
<comment type="caution">
    <text evidence="5">The sequence shown here is derived from an EMBL/GenBank/DDBJ whole genome shotgun (WGS) entry which is preliminary data.</text>
</comment>
<keyword evidence="1" id="KW-0962">Peroxisome biogenesis</keyword>
<evidence type="ECO:0008006" key="7">
    <source>
        <dbReference type="Google" id="ProtNLM"/>
    </source>
</evidence>
<dbReference type="PANTHER" id="PTHR12652">
    <property type="entry name" value="PEROXISOMAL BIOGENESIS FACTOR 11"/>
    <property type="match status" value="1"/>
</dbReference>
<evidence type="ECO:0000313" key="5">
    <source>
        <dbReference type="EMBL" id="KAH0559332.1"/>
    </source>
</evidence>
<dbReference type="InterPro" id="IPR008733">
    <property type="entry name" value="PEX11"/>
</dbReference>
<dbReference type="GO" id="GO:0005778">
    <property type="term" value="C:peroxisomal membrane"/>
    <property type="evidence" value="ECO:0007669"/>
    <property type="project" value="UniProtKB-SubCell"/>
</dbReference>